<feature type="transmembrane region" description="Helical" evidence="1">
    <location>
        <begin position="218"/>
        <end position="235"/>
    </location>
</feature>
<feature type="transmembrane region" description="Helical" evidence="1">
    <location>
        <begin position="55"/>
        <end position="79"/>
    </location>
</feature>
<evidence type="ECO:0000313" key="2">
    <source>
        <dbReference type="EMBL" id="CAE7326229.1"/>
    </source>
</evidence>
<keyword evidence="1" id="KW-0472">Membrane</keyword>
<feature type="transmembrane region" description="Helical" evidence="1">
    <location>
        <begin position="137"/>
        <end position="154"/>
    </location>
</feature>
<dbReference type="EMBL" id="CAJNJA010013658">
    <property type="protein sequence ID" value="CAE7326229.1"/>
    <property type="molecule type" value="Genomic_DNA"/>
</dbReference>
<dbReference type="AlphaFoldDB" id="A0A812NSJ1"/>
<protein>
    <submittedName>
        <fullName evidence="2">Mcb protein</fullName>
    </submittedName>
</protein>
<evidence type="ECO:0000256" key="1">
    <source>
        <dbReference type="SAM" id="Phobius"/>
    </source>
</evidence>
<gene>
    <name evidence="2" type="primary">mcb</name>
    <name evidence="2" type="ORF">SNEC2469_LOCUS8225</name>
</gene>
<evidence type="ECO:0000313" key="3">
    <source>
        <dbReference type="Proteomes" id="UP000601435"/>
    </source>
</evidence>
<feature type="transmembrane region" description="Helical" evidence="1">
    <location>
        <begin position="99"/>
        <end position="116"/>
    </location>
</feature>
<dbReference type="OrthoDB" id="10440191at2759"/>
<comment type="caution">
    <text evidence="2">The sequence shown here is derived from an EMBL/GenBank/DDBJ whole genome shotgun (WGS) entry which is preliminary data.</text>
</comment>
<organism evidence="2 3">
    <name type="scientific">Symbiodinium necroappetens</name>
    <dbReference type="NCBI Taxonomy" id="1628268"/>
    <lineage>
        <taxon>Eukaryota</taxon>
        <taxon>Sar</taxon>
        <taxon>Alveolata</taxon>
        <taxon>Dinophyceae</taxon>
        <taxon>Suessiales</taxon>
        <taxon>Symbiodiniaceae</taxon>
        <taxon>Symbiodinium</taxon>
    </lineage>
</organism>
<keyword evidence="1" id="KW-0812">Transmembrane</keyword>
<accession>A0A812NSJ1</accession>
<keyword evidence="3" id="KW-1185">Reference proteome</keyword>
<proteinExistence type="predicted"/>
<keyword evidence="1" id="KW-1133">Transmembrane helix</keyword>
<reference evidence="2" key="1">
    <citation type="submission" date="2021-02" db="EMBL/GenBank/DDBJ databases">
        <authorList>
            <person name="Dougan E. K."/>
            <person name="Rhodes N."/>
            <person name="Thang M."/>
            <person name="Chan C."/>
        </authorList>
    </citation>
    <scope>NUCLEOTIDE SEQUENCE</scope>
</reference>
<dbReference type="Proteomes" id="UP000601435">
    <property type="component" value="Unassembled WGS sequence"/>
</dbReference>
<name>A0A812NSJ1_9DINO</name>
<sequence>MLARGRDGWHPFTAWRSLWIPGAMAKKPSELDVMKEVDVATISQRLSKPSLANGWTLVGDLGITTTVAPMLSIVFARALQPDWYRQLPDSDVEFIFPELFHGLLYGLCWLLGGLALGAFETKAVNPKNLLETIQRTAWAAVATVWLACSAWLVLRANGWLPDSYAALGYVTSAAFLPTFRDFFIDLQFEVWCLIAWRLTRAVSVEGSGLYAEGKRSDTGLIDKGLILVALVLYGIRKHACLHGRIHTDKILHASFLCVT</sequence>